<dbReference type="SUPFAM" id="SSF53474">
    <property type="entry name" value="alpha/beta-Hydrolases"/>
    <property type="match status" value="1"/>
</dbReference>
<dbReference type="Proteomes" id="UP000199064">
    <property type="component" value="Unassembled WGS sequence"/>
</dbReference>
<feature type="chain" id="PRO_5011462244" description="Phospholipase" evidence="1">
    <location>
        <begin position="24"/>
        <end position="294"/>
    </location>
</feature>
<protein>
    <recommendedName>
        <fullName evidence="4">Phospholipase</fullName>
    </recommendedName>
</protein>
<dbReference type="AlphaFoldDB" id="A0A1H4ILL3"/>
<evidence type="ECO:0000313" key="2">
    <source>
        <dbReference type="EMBL" id="SEB34969.1"/>
    </source>
</evidence>
<keyword evidence="1" id="KW-0732">Signal</keyword>
<feature type="signal peptide" evidence="1">
    <location>
        <begin position="1"/>
        <end position="23"/>
    </location>
</feature>
<reference evidence="3" key="1">
    <citation type="submission" date="2016-10" db="EMBL/GenBank/DDBJ databases">
        <authorList>
            <person name="Varghese N."/>
            <person name="Submissions S."/>
        </authorList>
    </citation>
    <scope>NUCLEOTIDE SEQUENCE [LARGE SCALE GENOMIC DNA]</scope>
    <source>
        <strain evidence="3">ES.061</strain>
    </source>
</reference>
<dbReference type="InterPro" id="IPR029058">
    <property type="entry name" value="AB_hydrolase_fold"/>
</dbReference>
<evidence type="ECO:0000256" key="1">
    <source>
        <dbReference type="SAM" id="SignalP"/>
    </source>
</evidence>
<keyword evidence="3" id="KW-1185">Reference proteome</keyword>
<accession>A0A1H4ILL3</accession>
<proteinExistence type="predicted"/>
<organism evidence="2 3">
    <name type="scientific">Nitratireductor aquibiodomus</name>
    <dbReference type="NCBI Taxonomy" id="204799"/>
    <lineage>
        <taxon>Bacteria</taxon>
        <taxon>Pseudomonadati</taxon>
        <taxon>Pseudomonadota</taxon>
        <taxon>Alphaproteobacteria</taxon>
        <taxon>Hyphomicrobiales</taxon>
        <taxon>Phyllobacteriaceae</taxon>
        <taxon>Nitratireductor</taxon>
    </lineage>
</organism>
<sequence length="294" mass="32287">MSFLSFARFCFTCLFAVFWNAGAQGFELAAHKDRLFAYPAVLSSSDGGAYRVVDYQEMRDINGRDAVPERRVDGRYVSTGVRRAQQELALQTEAGTLRYFAVGKSRGASAIVLYLHGQGGNRRQGVNDFTFGGNFNRIKNLMAKSGGLYLSPDVADFEALGTRQIAALISHYAASSPGARVFVACGSMGGALCWRLAQDGPTVRQLGGLLLLGSMWNEAFLQSAAFAARVPVFFGHGSADRVFPVGKQEAFFRKIRSASGDYPARFVRFETGSHGTPIRMTDWRETLNWMLAER</sequence>
<name>A0A1H4ILL3_9HYPH</name>
<evidence type="ECO:0000313" key="3">
    <source>
        <dbReference type="Proteomes" id="UP000199064"/>
    </source>
</evidence>
<dbReference type="EMBL" id="FNSL01000001">
    <property type="protein sequence ID" value="SEB34969.1"/>
    <property type="molecule type" value="Genomic_DNA"/>
</dbReference>
<dbReference type="RefSeq" id="WP_090325995.1">
    <property type="nucleotide sequence ID" value="NZ_FNSL01000001.1"/>
</dbReference>
<evidence type="ECO:0008006" key="4">
    <source>
        <dbReference type="Google" id="ProtNLM"/>
    </source>
</evidence>
<gene>
    <name evidence="2" type="ORF">SAMN05216452_0169</name>
</gene>
<dbReference type="Gene3D" id="3.40.50.1820">
    <property type="entry name" value="alpha/beta hydrolase"/>
    <property type="match status" value="1"/>
</dbReference>